<organism evidence="11 12">
    <name type="scientific">Coniosporium apollinis</name>
    <dbReference type="NCBI Taxonomy" id="61459"/>
    <lineage>
        <taxon>Eukaryota</taxon>
        <taxon>Fungi</taxon>
        <taxon>Dikarya</taxon>
        <taxon>Ascomycota</taxon>
        <taxon>Pezizomycotina</taxon>
        <taxon>Dothideomycetes</taxon>
        <taxon>Dothideomycetes incertae sedis</taxon>
        <taxon>Coniosporium</taxon>
    </lineage>
</organism>
<evidence type="ECO:0000256" key="3">
    <source>
        <dbReference type="ARBA" id="ARBA00022679"/>
    </source>
</evidence>
<feature type="region of interest" description="Disordered" evidence="9">
    <location>
        <begin position="316"/>
        <end position="399"/>
    </location>
</feature>
<dbReference type="InterPro" id="IPR044092">
    <property type="entry name" value="STKc_PRP4"/>
</dbReference>
<keyword evidence="3 11" id="KW-0808">Transferase</keyword>
<evidence type="ECO:0000256" key="5">
    <source>
        <dbReference type="ARBA" id="ARBA00022777"/>
    </source>
</evidence>
<feature type="compositionally biased region" description="Polar residues" evidence="9">
    <location>
        <begin position="217"/>
        <end position="246"/>
    </location>
</feature>
<protein>
    <recommendedName>
        <fullName evidence="1">non-specific serine/threonine protein kinase</fullName>
        <ecNumber evidence="1">2.7.11.1</ecNumber>
    </recommendedName>
</protein>
<keyword evidence="4 8" id="KW-0547">Nucleotide-binding</keyword>
<comment type="caution">
    <text evidence="11">The sequence shown here is derived from an EMBL/GenBank/DDBJ whole genome shotgun (WGS) entry which is preliminary data.</text>
</comment>
<feature type="compositionally biased region" description="Low complexity" evidence="9">
    <location>
        <begin position="38"/>
        <end position="47"/>
    </location>
</feature>
<evidence type="ECO:0000313" key="11">
    <source>
        <dbReference type="EMBL" id="KAJ9662253.1"/>
    </source>
</evidence>
<feature type="binding site" evidence="8">
    <location>
        <position position="534"/>
    </location>
    <ligand>
        <name>ATP</name>
        <dbReference type="ChEBI" id="CHEBI:30616"/>
    </ligand>
</feature>
<evidence type="ECO:0000313" key="12">
    <source>
        <dbReference type="Proteomes" id="UP001172684"/>
    </source>
</evidence>
<accession>A0ABQ9NR17</accession>
<evidence type="ECO:0000256" key="7">
    <source>
        <dbReference type="ARBA" id="ARBA00023596"/>
    </source>
</evidence>
<dbReference type="InterPro" id="IPR011009">
    <property type="entry name" value="Kinase-like_dom_sf"/>
</dbReference>
<feature type="compositionally biased region" description="Basic and acidic residues" evidence="9">
    <location>
        <begin position="66"/>
        <end position="110"/>
    </location>
</feature>
<reference evidence="11" key="1">
    <citation type="submission" date="2022-10" db="EMBL/GenBank/DDBJ databases">
        <title>Culturing micro-colonial fungi from biological soil crusts in the Mojave desert and describing Neophaeococcomyces mojavensis, and introducing the new genera and species Taxawa tesnikishii.</title>
        <authorList>
            <person name="Kurbessoian T."/>
            <person name="Stajich J.E."/>
        </authorList>
    </citation>
    <scope>NUCLEOTIDE SEQUENCE</scope>
    <source>
        <strain evidence="11">TK_1</strain>
    </source>
</reference>
<evidence type="ECO:0000259" key="10">
    <source>
        <dbReference type="PROSITE" id="PS50011"/>
    </source>
</evidence>
<dbReference type="Proteomes" id="UP001172684">
    <property type="component" value="Unassembled WGS sequence"/>
</dbReference>
<dbReference type="GO" id="GO:0004674">
    <property type="term" value="F:protein serine/threonine kinase activity"/>
    <property type="evidence" value="ECO:0007669"/>
    <property type="project" value="UniProtKB-EC"/>
</dbReference>
<dbReference type="PANTHER" id="PTHR24058">
    <property type="entry name" value="DUAL SPECIFICITY PROTEIN KINASE"/>
    <property type="match status" value="1"/>
</dbReference>
<feature type="compositionally biased region" description="Basic residues" evidence="9">
    <location>
        <begin position="54"/>
        <end position="65"/>
    </location>
</feature>
<feature type="compositionally biased region" description="Basic and acidic residues" evidence="9">
    <location>
        <begin position="204"/>
        <end position="214"/>
    </location>
</feature>
<dbReference type="Gene3D" id="1.10.510.10">
    <property type="entry name" value="Transferase(Phosphotransferase) domain 1"/>
    <property type="match status" value="1"/>
</dbReference>
<dbReference type="PANTHER" id="PTHR24058:SF103">
    <property type="entry name" value="SERINE_THREONINE-PROTEIN KINASE PRP4 HOMOLOG"/>
    <property type="match status" value="1"/>
</dbReference>
<dbReference type="SUPFAM" id="SSF56112">
    <property type="entry name" value="Protein kinase-like (PK-like)"/>
    <property type="match status" value="1"/>
</dbReference>
<keyword evidence="5" id="KW-0418">Kinase</keyword>
<feature type="compositionally biased region" description="Basic and acidic residues" evidence="9">
    <location>
        <begin position="260"/>
        <end position="269"/>
    </location>
</feature>
<dbReference type="Pfam" id="PF00069">
    <property type="entry name" value="Pkinase"/>
    <property type="match status" value="1"/>
</dbReference>
<dbReference type="CDD" id="cd14135">
    <property type="entry name" value="STKc_PRP4"/>
    <property type="match status" value="1"/>
</dbReference>
<dbReference type="InterPro" id="IPR017441">
    <property type="entry name" value="Protein_kinase_ATP_BS"/>
</dbReference>
<feature type="domain" description="Protein kinase" evidence="10">
    <location>
        <begin position="505"/>
        <end position="821"/>
    </location>
</feature>
<evidence type="ECO:0000256" key="2">
    <source>
        <dbReference type="ARBA" id="ARBA00022527"/>
    </source>
</evidence>
<dbReference type="InterPro" id="IPR000719">
    <property type="entry name" value="Prot_kinase_dom"/>
</dbReference>
<evidence type="ECO:0000256" key="6">
    <source>
        <dbReference type="ARBA" id="ARBA00022840"/>
    </source>
</evidence>
<gene>
    <name evidence="11" type="primary">PRP4_2</name>
    <name evidence="11" type="ORF">H2201_006184</name>
</gene>
<feature type="compositionally biased region" description="Basic and acidic residues" evidence="9">
    <location>
        <begin position="167"/>
        <end position="196"/>
    </location>
</feature>
<dbReference type="Gene3D" id="3.30.200.20">
    <property type="entry name" value="Phosphorylase Kinase, domain 1"/>
    <property type="match status" value="1"/>
</dbReference>
<dbReference type="PROSITE" id="PS00107">
    <property type="entry name" value="PROTEIN_KINASE_ATP"/>
    <property type="match status" value="1"/>
</dbReference>
<comment type="similarity">
    <text evidence="7">Belongs to the protein kinase superfamily. CMGC Ser/Thr protein kinase family.</text>
</comment>
<feature type="region of interest" description="Disordered" evidence="9">
    <location>
        <begin position="23"/>
        <end position="289"/>
    </location>
</feature>
<dbReference type="GO" id="GO:1990904">
    <property type="term" value="C:ribonucleoprotein complex"/>
    <property type="evidence" value="ECO:0007669"/>
    <property type="project" value="UniProtKB-KW"/>
</dbReference>
<proteinExistence type="inferred from homology"/>
<keyword evidence="12" id="KW-1185">Reference proteome</keyword>
<dbReference type="InterPro" id="IPR050494">
    <property type="entry name" value="Ser_Thr_dual-spec_kinase"/>
</dbReference>
<evidence type="ECO:0000256" key="4">
    <source>
        <dbReference type="ARBA" id="ARBA00022741"/>
    </source>
</evidence>
<dbReference type="InterPro" id="IPR008271">
    <property type="entry name" value="Ser/Thr_kinase_AS"/>
</dbReference>
<name>A0ABQ9NR17_9PEZI</name>
<sequence length="826" mass="93846">MNSHSESEGEIIEKKIEKATTTLPSANGINVDRQFRNASASRSSSASIDERAGRYRSRSPYRHPSPRGEKRRRDDDFYAERADTRRFKVHYEDRPRRDRDRDRDRDEDRRHRVSYADLDHGDGFRGPMKNDERSGNDRHEQRQRSGPGHRTRSRSPPRFGRSGDNNGRPERREVDPRRGVPFRKSYDGHSRDDARYRQSQPRSVSERGSIHSDVRVSGQNAETRRGTLQQDSEISRATETSNNSRLPVNGRPGPGPGSKTETETRHDSPDEPFTEPTPMDEASLIEQRRRKREAIKAKYMGQATPLLVQALQLGSDSGSVTPRVETPEPRLERSVSPLMSPMTPQHDSVPGSPGLIIKNDDDLANPARAPSDAVDADEPSAADYDPTMDMQEDRARVDQRHNTQEIPATAYDETKPDHRSVLLPESILDPPSTVKQPKSDFDIFAEDDDDDMFAPEPANHVAINEPSKAVPVPQAKELDMSLLDDWDDHEGYYKIILGELIDGRYHVQTNLGKGVFSGVVRAMDSKTQKLVAIKIVRNNETMRKAGMKEIEILQKLMQADPEDKKHIIRLERYFDHKGHLCMVFENLSINLREVLKKFGRGVGINLKAVRSYAQQMFLGLSLLKKTNILHADLKPDNVLVNETRNMLKICDLGSAADASENEITSYLVSRFYRAPEIILGMPYDFAIDTWSVGCTLFELYTGQILFTGKSNNQMLRSIMECRGKFSLKMLKKANYAGMHFDNDLNFRSMEKDKITGKDVVRMMTILKPTRDLKSRLLSATKGLGDVEMKELNLFADFLDKCLHLNPEKRCTPNEALKHPFINRAKA</sequence>
<dbReference type="SMART" id="SM00220">
    <property type="entry name" value="S_TKc"/>
    <property type="match status" value="1"/>
</dbReference>
<keyword evidence="6 8" id="KW-0067">ATP-binding</keyword>
<keyword evidence="11" id="KW-0687">Ribonucleoprotein</keyword>
<dbReference type="PROSITE" id="PS50011">
    <property type="entry name" value="PROTEIN_KINASE_DOM"/>
    <property type="match status" value="1"/>
</dbReference>
<dbReference type="EC" id="2.7.11.1" evidence="1"/>
<keyword evidence="2" id="KW-0723">Serine/threonine-protein kinase</keyword>
<feature type="compositionally biased region" description="Basic and acidic residues" evidence="9">
    <location>
        <begin position="117"/>
        <end position="143"/>
    </location>
</feature>
<evidence type="ECO:0000256" key="1">
    <source>
        <dbReference type="ARBA" id="ARBA00012513"/>
    </source>
</evidence>
<evidence type="ECO:0000256" key="9">
    <source>
        <dbReference type="SAM" id="MobiDB-lite"/>
    </source>
</evidence>
<dbReference type="PROSITE" id="PS00108">
    <property type="entry name" value="PROTEIN_KINASE_ST"/>
    <property type="match status" value="1"/>
</dbReference>
<evidence type="ECO:0000256" key="8">
    <source>
        <dbReference type="PROSITE-ProRule" id="PRU10141"/>
    </source>
</evidence>
<dbReference type="EMBL" id="JAPDRL010000051">
    <property type="protein sequence ID" value="KAJ9662253.1"/>
    <property type="molecule type" value="Genomic_DNA"/>
</dbReference>